<proteinExistence type="predicted"/>
<comment type="caution">
    <text evidence="1">The sequence shown here is derived from an EMBL/GenBank/DDBJ whole genome shotgun (WGS) entry which is preliminary data.</text>
</comment>
<gene>
    <name evidence="1" type="ORF">XH99_26965</name>
</gene>
<sequence length="80" mass="8959">MGVILGIFLTDASYLHVFRIVPPGLKRFHARIHVNNDSLGRLSVHSYDLRAASRHTCSCDQPSAMCLNDLPGFPLARKRQ</sequence>
<accession>A0A4Q0RY04</accession>
<dbReference type="EMBL" id="LBJQ01000087">
    <property type="protein sequence ID" value="RXH25031.1"/>
    <property type="molecule type" value="Genomic_DNA"/>
</dbReference>
<evidence type="ECO:0000313" key="2">
    <source>
        <dbReference type="Proteomes" id="UP000289546"/>
    </source>
</evidence>
<dbReference type="AlphaFoldDB" id="A0A4Q0RY04"/>
<evidence type="ECO:0000313" key="1">
    <source>
        <dbReference type="EMBL" id="RXH25031.1"/>
    </source>
</evidence>
<dbReference type="Proteomes" id="UP000289546">
    <property type="component" value="Unassembled WGS sequence"/>
</dbReference>
<organism evidence="1 2">
    <name type="scientific">Bradyrhizobium nanningense</name>
    <dbReference type="NCBI Taxonomy" id="1325118"/>
    <lineage>
        <taxon>Bacteria</taxon>
        <taxon>Pseudomonadati</taxon>
        <taxon>Pseudomonadota</taxon>
        <taxon>Alphaproteobacteria</taxon>
        <taxon>Hyphomicrobiales</taxon>
        <taxon>Nitrobacteraceae</taxon>
        <taxon>Bradyrhizobium</taxon>
    </lineage>
</organism>
<name>A0A4Q0RY04_9BRAD</name>
<protein>
    <submittedName>
        <fullName evidence="1">Uncharacterized protein</fullName>
    </submittedName>
</protein>
<reference evidence="1 2" key="1">
    <citation type="submission" date="2015-04" db="EMBL/GenBank/DDBJ databases">
        <title>Comparative genomics of rhizobia nodulating Arachis hypogaea in China.</title>
        <authorList>
            <person name="Li Y."/>
        </authorList>
    </citation>
    <scope>NUCLEOTIDE SEQUENCE [LARGE SCALE GENOMIC DNA]</scope>
    <source>
        <strain evidence="1 2">CCBAU 51757</strain>
    </source>
</reference>
<keyword evidence="2" id="KW-1185">Reference proteome</keyword>